<feature type="transmembrane region" description="Helical" evidence="9">
    <location>
        <begin position="74"/>
        <end position="97"/>
    </location>
</feature>
<feature type="transmembrane region" description="Helical" evidence="9">
    <location>
        <begin position="12"/>
        <end position="29"/>
    </location>
</feature>
<organism evidence="10 11">
    <name type="scientific">Paenibacillus gansuensis</name>
    <dbReference type="NCBI Taxonomy" id="306542"/>
    <lineage>
        <taxon>Bacteria</taxon>
        <taxon>Bacillati</taxon>
        <taxon>Bacillota</taxon>
        <taxon>Bacilli</taxon>
        <taxon>Bacillales</taxon>
        <taxon>Paenibacillaceae</taxon>
        <taxon>Paenibacillus</taxon>
    </lineage>
</organism>
<feature type="transmembrane region" description="Helical" evidence="9">
    <location>
        <begin position="432"/>
        <end position="450"/>
    </location>
</feature>
<dbReference type="Pfam" id="PF03845">
    <property type="entry name" value="Spore_permease"/>
    <property type="match status" value="1"/>
</dbReference>
<evidence type="ECO:0000256" key="6">
    <source>
        <dbReference type="ARBA" id="ARBA00022989"/>
    </source>
</evidence>
<evidence type="ECO:0000256" key="5">
    <source>
        <dbReference type="ARBA" id="ARBA00022692"/>
    </source>
</evidence>
<sequence>MQAPREQMGTRQLGWMTAALLMTGSFGTSNKDLIDLAGVEAWFAFYGPTVYSLAIAFVFYRLSVVFPGKNLYQIIRITMGNVPGGILNLILILYFWLLLMRDMKGLTFFINTMLLQRTPQEIVLFTLFLVLLYFGRSSFEVVLRVNDIVFPILMFAFLFLPLLLSNEFAFRDMLPLMNDPVREVAGINFLALGSYGDLLLVGAFLHMLTVPRQLHTGIRYGVLLGGFVTTVLMMLVIGVLGPAVGGRSFYPLYMLAQNIHLTDFLDRVEIFFYSVWFPVFMVKTLATYFAVLNGIGSFFKPGSERIFNRITCWIVLVTAMASIRNISEQLELARTLPILALLVPVPTLLIVLALSGKYRRKRTPDQSKAAEEKSVSSKGHTGKKTNQTSGNPVTGKLRKLSYEDTIRFGTWMIIVSGAGLCGGFLFGGWFPTLANICAGTFLFGMFAALVSSHYEMANASVPETSSHSASNKQTAGKAETAN</sequence>
<feature type="transmembrane region" description="Helical" evidence="9">
    <location>
        <begin position="220"/>
        <end position="244"/>
    </location>
</feature>
<keyword evidence="6 9" id="KW-1133">Transmembrane helix</keyword>
<feature type="transmembrane region" description="Helical" evidence="9">
    <location>
        <begin position="335"/>
        <end position="354"/>
    </location>
</feature>
<keyword evidence="4" id="KW-0309">Germination</keyword>
<feature type="transmembrane region" description="Helical" evidence="9">
    <location>
        <begin position="117"/>
        <end position="134"/>
    </location>
</feature>
<feature type="transmembrane region" description="Helical" evidence="9">
    <location>
        <begin position="141"/>
        <end position="164"/>
    </location>
</feature>
<accession>A0ABW5PGT6</accession>
<comment type="similarity">
    <text evidence="2">Belongs to the amino acid-polyamine-organocation (APC) superfamily. Spore germination protein (SGP) (TC 2.A.3.9) family.</text>
</comment>
<dbReference type="EMBL" id="JBHUME010000009">
    <property type="protein sequence ID" value="MFD2613798.1"/>
    <property type="molecule type" value="Genomic_DNA"/>
</dbReference>
<dbReference type="PANTHER" id="PTHR34975:SF2">
    <property type="entry name" value="SPORE GERMINATION PROTEIN A2"/>
    <property type="match status" value="1"/>
</dbReference>
<gene>
    <name evidence="10" type="ORF">ACFSUF_15385</name>
</gene>
<proteinExistence type="inferred from homology"/>
<feature type="compositionally biased region" description="Polar residues" evidence="8">
    <location>
        <begin position="461"/>
        <end position="474"/>
    </location>
</feature>
<evidence type="ECO:0000256" key="4">
    <source>
        <dbReference type="ARBA" id="ARBA00022544"/>
    </source>
</evidence>
<feature type="transmembrane region" description="Helical" evidence="9">
    <location>
        <begin position="408"/>
        <end position="426"/>
    </location>
</feature>
<evidence type="ECO:0000256" key="1">
    <source>
        <dbReference type="ARBA" id="ARBA00004141"/>
    </source>
</evidence>
<dbReference type="NCBIfam" id="TIGR00912">
    <property type="entry name" value="2A0309"/>
    <property type="match status" value="1"/>
</dbReference>
<feature type="transmembrane region" description="Helical" evidence="9">
    <location>
        <begin position="306"/>
        <end position="323"/>
    </location>
</feature>
<keyword evidence="3" id="KW-0813">Transport</keyword>
<evidence type="ECO:0000313" key="10">
    <source>
        <dbReference type="EMBL" id="MFD2613798.1"/>
    </source>
</evidence>
<protein>
    <submittedName>
        <fullName evidence="10">Endospore germination permease</fullName>
    </submittedName>
</protein>
<dbReference type="PANTHER" id="PTHR34975">
    <property type="entry name" value="SPORE GERMINATION PROTEIN A2"/>
    <property type="match status" value="1"/>
</dbReference>
<feature type="transmembrane region" description="Helical" evidence="9">
    <location>
        <begin position="41"/>
        <end position="62"/>
    </location>
</feature>
<evidence type="ECO:0000256" key="8">
    <source>
        <dbReference type="SAM" id="MobiDB-lite"/>
    </source>
</evidence>
<evidence type="ECO:0000313" key="11">
    <source>
        <dbReference type="Proteomes" id="UP001597541"/>
    </source>
</evidence>
<keyword evidence="7 9" id="KW-0472">Membrane</keyword>
<feature type="transmembrane region" description="Helical" evidence="9">
    <location>
        <begin position="270"/>
        <end position="294"/>
    </location>
</feature>
<evidence type="ECO:0000256" key="7">
    <source>
        <dbReference type="ARBA" id="ARBA00023136"/>
    </source>
</evidence>
<dbReference type="Proteomes" id="UP001597541">
    <property type="component" value="Unassembled WGS sequence"/>
</dbReference>
<dbReference type="RefSeq" id="WP_377603973.1">
    <property type="nucleotide sequence ID" value="NZ_JBHUME010000009.1"/>
</dbReference>
<reference evidence="11" key="1">
    <citation type="journal article" date="2019" name="Int. J. Syst. Evol. Microbiol.">
        <title>The Global Catalogue of Microorganisms (GCM) 10K type strain sequencing project: providing services to taxonomists for standard genome sequencing and annotation.</title>
        <authorList>
            <consortium name="The Broad Institute Genomics Platform"/>
            <consortium name="The Broad Institute Genome Sequencing Center for Infectious Disease"/>
            <person name="Wu L."/>
            <person name="Ma J."/>
        </authorList>
    </citation>
    <scope>NUCLEOTIDE SEQUENCE [LARGE SCALE GENOMIC DNA]</scope>
    <source>
        <strain evidence="11">KCTC 3950</strain>
    </source>
</reference>
<feature type="region of interest" description="Disordered" evidence="8">
    <location>
        <begin position="363"/>
        <end position="394"/>
    </location>
</feature>
<comment type="caution">
    <text evidence="10">The sequence shown here is derived from an EMBL/GenBank/DDBJ whole genome shotgun (WGS) entry which is preliminary data.</text>
</comment>
<feature type="region of interest" description="Disordered" evidence="8">
    <location>
        <begin position="460"/>
        <end position="482"/>
    </location>
</feature>
<feature type="compositionally biased region" description="Basic and acidic residues" evidence="8">
    <location>
        <begin position="363"/>
        <end position="375"/>
    </location>
</feature>
<dbReference type="InterPro" id="IPR004761">
    <property type="entry name" value="Spore_GerAB"/>
</dbReference>
<name>A0ABW5PGT6_9BACL</name>
<evidence type="ECO:0000256" key="2">
    <source>
        <dbReference type="ARBA" id="ARBA00007998"/>
    </source>
</evidence>
<keyword evidence="5 9" id="KW-0812">Transmembrane</keyword>
<evidence type="ECO:0000256" key="9">
    <source>
        <dbReference type="SAM" id="Phobius"/>
    </source>
</evidence>
<keyword evidence="11" id="KW-1185">Reference proteome</keyword>
<feature type="transmembrane region" description="Helical" evidence="9">
    <location>
        <begin position="184"/>
        <end position="208"/>
    </location>
</feature>
<comment type="subcellular location">
    <subcellularLocation>
        <location evidence="1">Membrane</location>
        <topology evidence="1">Multi-pass membrane protein</topology>
    </subcellularLocation>
</comment>
<evidence type="ECO:0000256" key="3">
    <source>
        <dbReference type="ARBA" id="ARBA00022448"/>
    </source>
</evidence>